<proteinExistence type="predicted"/>
<feature type="region of interest" description="Disordered" evidence="1">
    <location>
        <begin position="226"/>
        <end position="295"/>
    </location>
</feature>
<evidence type="ECO:0000259" key="2">
    <source>
        <dbReference type="Pfam" id="PF12331"/>
    </source>
</evidence>
<accession>A0A6A6WEL7</accession>
<dbReference type="RefSeq" id="XP_033603050.1">
    <property type="nucleotide sequence ID" value="XM_033746702.1"/>
</dbReference>
<organism evidence="5 6">
    <name type="scientific">Pseudovirgaria hyperparasitica</name>
    <dbReference type="NCBI Taxonomy" id="470096"/>
    <lineage>
        <taxon>Eukaryota</taxon>
        <taxon>Fungi</taxon>
        <taxon>Dikarya</taxon>
        <taxon>Ascomycota</taxon>
        <taxon>Pezizomycotina</taxon>
        <taxon>Dothideomycetes</taxon>
        <taxon>Dothideomycetes incertae sedis</taxon>
        <taxon>Acrospermales</taxon>
        <taxon>Acrospermaceae</taxon>
        <taxon>Pseudovirgaria</taxon>
    </lineage>
</organism>
<dbReference type="InterPro" id="IPR048380">
    <property type="entry name" value="Rad26-like_N"/>
</dbReference>
<feature type="compositionally biased region" description="Polar residues" evidence="1">
    <location>
        <begin position="228"/>
        <end position="247"/>
    </location>
</feature>
<name>A0A6A6WEL7_9PEZI</name>
<dbReference type="Pfam" id="PF21048">
    <property type="entry name" value="Rad26-like_N"/>
    <property type="match status" value="1"/>
</dbReference>
<dbReference type="AlphaFoldDB" id="A0A6A6WEL7"/>
<reference evidence="5" key="1">
    <citation type="journal article" date="2020" name="Stud. Mycol.">
        <title>101 Dothideomycetes genomes: a test case for predicting lifestyles and emergence of pathogens.</title>
        <authorList>
            <person name="Haridas S."/>
            <person name="Albert R."/>
            <person name="Binder M."/>
            <person name="Bloem J."/>
            <person name="Labutti K."/>
            <person name="Salamov A."/>
            <person name="Andreopoulos B."/>
            <person name="Baker S."/>
            <person name="Barry K."/>
            <person name="Bills G."/>
            <person name="Bluhm B."/>
            <person name="Cannon C."/>
            <person name="Castanera R."/>
            <person name="Culley D."/>
            <person name="Daum C."/>
            <person name="Ezra D."/>
            <person name="Gonzalez J."/>
            <person name="Henrissat B."/>
            <person name="Kuo A."/>
            <person name="Liang C."/>
            <person name="Lipzen A."/>
            <person name="Lutzoni F."/>
            <person name="Magnuson J."/>
            <person name="Mondo S."/>
            <person name="Nolan M."/>
            <person name="Ohm R."/>
            <person name="Pangilinan J."/>
            <person name="Park H.-J."/>
            <person name="Ramirez L."/>
            <person name="Alfaro M."/>
            <person name="Sun H."/>
            <person name="Tritt A."/>
            <person name="Yoshinaga Y."/>
            <person name="Zwiers L.-H."/>
            <person name="Turgeon B."/>
            <person name="Goodwin S."/>
            <person name="Spatafora J."/>
            <person name="Crous P."/>
            <person name="Grigoriev I."/>
        </authorList>
    </citation>
    <scope>NUCLEOTIDE SEQUENCE</scope>
    <source>
        <strain evidence="5">CBS 121739</strain>
    </source>
</reference>
<evidence type="ECO:0000313" key="5">
    <source>
        <dbReference type="EMBL" id="KAF2760599.1"/>
    </source>
</evidence>
<feature type="region of interest" description="Disordered" evidence="1">
    <location>
        <begin position="100"/>
        <end position="130"/>
    </location>
</feature>
<evidence type="ECO:0000259" key="4">
    <source>
        <dbReference type="Pfam" id="PF21048"/>
    </source>
</evidence>
<dbReference type="InterPro" id="IPR048379">
    <property type="entry name" value="Rad26-like_C"/>
</dbReference>
<keyword evidence="6" id="KW-1185">Reference proteome</keyword>
<protein>
    <recommendedName>
        <fullName evidence="7">DNA repair protein Rad26</fullName>
    </recommendedName>
</protein>
<dbReference type="OrthoDB" id="5245063at2759"/>
<evidence type="ECO:0008006" key="7">
    <source>
        <dbReference type="Google" id="ProtNLM"/>
    </source>
</evidence>
<dbReference type="Pfam" id="PF21046">
    <property type="entry name" value="Rad26-like_C"/>
    <property type="match status" value="1"/>
</dbReference>
<evidence type="ECO:0000259" key="3">
    <source>
        <dbReference type="Pfam" id="PF21046"/>
    </source>
</evidence>
<dbReference type="EMBL" id="ML996568">
    <property type="protein sequence ID" value="KAF2760599.1"/>
    <property type="molecule type" value="Genomic_DNA"/>
</dbReference>
<dbReference type="GeneID" id="54487756"/>
<feature type="domain" description="Rad26-like N-terminal" evidence="4">
    <location>
        <begin position="345"/>
        <end position="390"/>
    </location>
</feature>
<feature type="domain" description="Rad26-like helical repeats" evidence="2">
    <location>
        <begin position="452"/>
        <end position="670"/>
    </location>
</feature>
<evidence type="ECO:0000256" key="1">
    <source>
        <dbReference type="SAM" id="MobiDB-lite"/>
    </source>
</evidence>
<dbReference type="InterPro" id="IPR022093">
    <property type="entry name" value="Rad26-like_helical"/>
</dbReference>
<dbReference type="Proteomes" id="UP000799437">
    <property type="component" value="Unassembled WGS sequence"/>
</dbReference>
<sequence length="747" mass="82611">MAVQDAEEYDFDDDDLDALPENDLVELENTAIRSTQRPTGTFATLGTTAPRATRPTIDDYGFEEENVIDLDQQGLAFHRPYNPPYASPIDRRIHNGLSVRSSRATSARGGLTVQPATSRALDENPQSSAMGDMSELQIRIAELERERDHLRSTIQSHKGEIAIVRSKHEQSAKEFERKLSVMQKVHSETFTKQNIELEKARKDRETVETNNRFLEHDLAQEIGRTKSTRTTLKDVTNNKARTSNGSPAGTPKKNMNRSFGDGFDDEDIVMTSPSKLQARSKPSTPKVGAKRKRSALEVQSPGLPLILSESHRTLKAQESVDSNNGSGVEATGVLNLRKEDHRFEFLQRIMSYRTNEGGDLFFEALSKLSLPTAPEQSLTSLVCDKMALLPSDGDPKSFPGSFFKILLGLWDACLGERYVAPINILIHAMQFMLAFEPRETLAGLVKDLVPIALATIDIVAIPLGRSAALEEYPAERDKVSANTTPSPDLDVWTCLSLLQQMAISCILTSTETIRVFWQLVPHDFVLLMLMKAQPISHINLALQLVSTSALDASFGASSPSDTSEQTMRRETLLLDRLTYLLFETPDLEGQVGPVAVLELANLRIEVLSTLSAIAVTAHGGESLARHRQAIGRMVRYLSDAIDSLYDFNQSSHLETIQAVNLCVRLLHHIIKGYPQIVDMKSKLDAVQGGTHKHLVALTRLAFSDTLVLEAGIEEEVTDMAHQLLDEFLSPEEGEALCQVFSSGKSVT</sequence>
<dbReference type="Pfam" id="PF12331">
    <property type="entry name" value="Rad26-like_helical_rpts"/>
    <property type="match status" value="1"/>
</dbReference>
<gene>
    <name evidence="5" type="ORF">EJ05DRAFT_498557</name>
</gene>
<feature type="compositionally biased region" description="Polar residues" evidence="1">
    <location>
        <begin position="271"/>
        <end position="283"/>
    </location>
</feature>
<feature type="domain" description="Rad26-like C-terminal" evidence="3">
    <location>
        <begin position="678"/>
        <end position="740"/>
    </location>
</feature>
<evidence type="ECO:0000313" key="6">
    <source>
        <dbReference type="Proteomes" id="UP000799437"/>
    </source>
</evidence>